<gene>
    <name evidence="2" type="ORF">RM479_20315</name>
</gene>
<feature type="transmembrane region" description="Helical" evidence="1">
    <location>
        <begin position="33"/>
        <end position="55"/>
    </location>
</feature>
<keyword evidence="1" id="KW-1133">Transmembrane helix</keyword>
<protein>
    <recommendedName>
        <fullName evidence="4">DUF3592 domain-containing protein</fullName>
    </recommendedName>
</protein>
<reference evidence="3" key="1">
    <citation type="submission" date="2023-07" db="EMBL/GenBank/DDBJ databases">
        <title>30 novel species of actinomycetes from the DSMZ collection.</title>
        <authorList>
            <person name="Nouioui I."/>
        </authorList>
    </citation>
    <scope>NUCLEOTIDE SEQUENCE [LARGE SCALE GENOMIC DNA]</scope>
    <source>
        <strain evidence="3">DSM 44743</strain>
    </source>
</reference>
<evidence type="ECO:0000256" key="1">
    <source>
        <dbReference type="SAM" id="Phobius"/>
    </source>
</evidence>
<sequence>MRHPEQAHVDLLERLMPEHRVGKNDKPMSGCGFLLLVLPLAVVLGLVHGLGLAAATEAHLKRAAFTAEGLLVEATVLEVSSGRIMVDFETDAGERLITWADGHHRPDPDRTVEVLHLPDAPWVAQTVDHETWPGWPLVLTAPLLLLGVFALHHRNGLRAGWFVRRFRVHVQGPPQPPRPLAPLLTIAVVLAAVAMVPVAVVAFTDRTAVITAQTSFLLVPVPALSACALIAAVRAALRYAEDRPVRRFPRPFRLLPPGTARGLLAALMAALTVSLFLLGGSATAPDALREPVAGTAEVADVRAAEGGTFVRLRYEVDGIVHEQEVRVGEAALERLLTRDTVPVEWEADDPARVRLRGGTE</sequence>
<accession>A0ABU2MDM2</accession>
<keyword evidence="3" id="KW-1185">Reference proteome</keyword>
<evidence type="ECO:0000313" key="2">
    <source>
        <dbReference type="EMBL" id="MDT0330769.1"/>
    </source>
</evidence>
<evidence type="ECO:0000313" key="3">
    <source>
        <dbReference type="Proteomes" id="UP001183390"/>
    </source>
</evidence>
<dbReference type="RefSeq" id="WP_311513343.1">
    <property type="nucleotide sequence ID" value="NZ_JAVREP010000015.1"/>
</dbReference>
<feature type="transmembrane region" description="Helical" evidence="1">
    <location>
        <begin position="258"/>
        <end position="279"/>
    </location>
</feature>
<evidence type="ECO:0008006" key="4">
    <source>
        <dbReference type="Google" id="ProtNLM"/>
    </source>
</evidence>
<proteinExistence type="predicted"/>
<feature type="transmembrane region" description="Helical" evidence="1">
    <location>
        <begin position="183"/>
        <end position="204"/>
    </location>
</feature>
<dbReference type="Proteomes" id="UP001183390">
    <property type="component" value="Unassembled WGS sequence"/>
</dbReference>
<keyword evidence="1" id="KW-0812">Transmembrane</keyword>
<organism evidence="2 3">
    <name type="scientific">Nocardiopsis lambiniae</name>
    <dbReference type="NCBI Taxonomy" id="3075539"/>
    <lineage>
        <taxon>Bacteria</taxon>
        <taxon>Bacillati</taxon>
        <taxon>Actinomycetota</taxon>
        <taxon>Actinomycetes</taxon>
        <taxon>Streptosporangiales</taxon>
        <taxon>Nocardiopsidaceae</taxon>
        <taxon>Nocardiopsis</taxon>
    </lineage>
</organism>
<keyword evidence="1" id="KW-0472">Membrane</keyword>
<comment type="caution">
    <text evidence="2">The sequence shown here is derived from an EMBL/GenBank/DDBJ whole genome shotgun (WGS) entry which is preliminary data.</text>
</comment>
<name>A0ABU2MDM2_9ACTN</name>
<dbReference type="EMBL" id="JAVREP010000015">
    <property type="protein sequence ID" value="MDT0330769.1"/>
    <property type="molecule type" value="Genomic_DNA"/>
</dbReference>
<feature type="transmembrane region" description="Helical" evidence="1">
    <location>
        <begin position="216"/>
        <end position="237"/>
    </location>
</feature>
<feature type="transmembrane region" description="Helical" evidence="1">
    <location>
        <begin position="132"/>
        <end position="151"/>
    </location>
</feature>